<accession>A0A0V0QKN5</accession>
<comment type="caution">
    <text evidence="9">The sequence shown here is derived from an EMBL/GenBank/DDBJ whole genome shotgun (WGS) entry which is preliminary data.</text>
</comment>
<dbReference type="GO" id="GO:0005768">
    <property type="term" value="C:endosome"/>
    <property type="evidence" value="ECO:0007669"/>
    <property type="project" value="TreeGrafter"/>
</dbReference>
<evidence type="ECO:0000313" key="9">
    <source>
        <dbReference type="EMBL" id="KRX02754.1"/>
    </source>
</evidence>
<evidence type="ECO:0000259" key="7">
    <source>
        <dbReference type="Pfam" id="PF05131"/>
    </source>
</evidence>
<dbReference type="SUPFAM" id="SSF57850">
    <property type="entry name" value="RING/U-box"/>
    <property type="match status" value="1"/>
</dbReference>
<dbReference type="GO" id="GO:0048284">
    <property type="term" value="P:organelle fusion"/>
    <property type="evidence" value="ECO:0007669"/>
    <property type="project" value="TreeGrafter"/>
</dbReference>
<evidence type="ECO:0000256" key="3">
    <source>
        <dbReference type="ARBA" id="ARBA00022833"/>
    </source>
</evidence>
<reference evidence="9 10" key="1">
    <citation type="journal article" date="2015" name="Sci. Rep.">
        <title>Genome of the facultative scuticociliatosis pathogen Pseudocohnilembus persalinus provides insight into its virulence through horizontal gene transfer.</title>
        <authorList>
            <person name="Xiong J."/>
            <person name="Wang G."/>
            <person name="Cheng J."/>
            <person name="Tian M."/>
            <person name="Pan X."/>
            <person name="Warren A."/>
            <person name="Jiang C."/>
            <person name="Yuan D."/>
            <person name="Miao W."/>
        </authorList>
    </citation>
    <scope>NUCLEOTIDE SEQUENCE [LARGE SCALE GENOMIC DNA]</scope>
    <source>
        <strain evidence="9">36N120E</strain>
    </source>
</reference>
<organism evidence="9 10">
    <name type="scientific">Pseudocohnilembus persalinus</name>
    <name type="common">Ciliate</name>
    <dbReference type="NCBI Taxonomy" id="266149"/>
    <lineage>
        <taxon>Eukaryota</taxon>
        <taxon>Sar</taxon>
        <taxon>Alveolata</taxon>
        <taxon>Ciliophora</taxon>
        <taxon>Intramacronucleata</taxon>
        <taxon>Oligohymenophorea</taxon>
        <taxon>Scuticociliatia</taxon>
        <taxon>Philasterida</taxon>
        <taxon>Pseudocohnilembidae</taxon>
        <taxon>Pseudocohnilembus</taxon>
    </lineage>
</organism>
<dbReference type="GO" id="GO:0006904">
    <property type="term" value="P:vesicle docking involved in exocytosis"/>
    <property type="evidence" value="ECO:0007669"/>
    <property type="project" value="TreeGrafter"/>
</dbReference>
<evidence type="ECO:0000256" key="6">
    <source>
        <dbReference type="SAM" id="Coils"/>
    </source>
</evidence>
<dbReference type="InterPro" id="IPR007810">
    <property type="entry name" value="Pep3/Vps18_beta-prop"/>
</dbReference>
<feature type="domain" description="Pep3/Vps18 RING C-terminal" evidence="8">
    <location>
        <begin position="844"/>
        <end position="907"/>
    </location>
</feature>
<keyword evidence="1" id="KW-0479">Metal-binding</keyword>
<dbReference type="Pfam" id="PF05131">
    <property type="entry name" value="Pep3_Vps18"/>
    <property type="match status" value="2"/>
</dbReference>
<keyword evidence="4" id="KW-0472">Membrane</keyword>
<evidence type="ECO:0000313" key="10">
    <source>
        <dbReference type="Proteomes" id="UP000054937"/>
    </source>
</evidence>
<dbReference type="InterPro" id="IPR058919">
    <property type="entry name" value="Pep3/Vps18_RING_C"/>
</dbReference>
<proteinExistence type="predicted"/>
<feature type="domain" description="Pep3/Vps18 beta-propeller" evidence="7">
    <location>
        <begin position="55"/>
        <end position="153"/>
    </location>
</feature>
<evidence type="ECO:0000259" key="8">
    <source>
        <dbReference type="Pfam" id="PF26148"/>
    </source>
</evidence>
<evidence type="ECO:0000256" key="5">
    <source>
        <dbReference type="ARBA" id="ARBA00029433"/>
    </source>
</evidence>
<name>A0A0V0QKN5_PSEPJ</name>
<dbReference type="OrthoDB" id="1845386at2759"/>
<feature type="coiled-coil region" evidence="6">
    <location>
        <begin position="795"/>
        <end position="829"/>
    </location>
</feature>
<dbReference type="EMBL" id="LDAU01000152">
    <property type="protein sequence ID" value="KRX02754.1"/>
    <property type="molecule type" value="Genomic_DNA"/>
</dbReference>
<dbReference type="Proteomes" id="UP000054937">
    <property type="component" value="Unassembled WGS sequence"/>
</dbReference>
<evidence type="ECO:0000256" key="2">
    <source>
        <dbReference type="ARBA" id="ARBA00022771"/>
    </source>
</evidence>
<protein>
    <submittedName>
        <fullName evidence="9">Uncharacterized protein</fullName>
    </submittedName>
</protein>
<feature type="domain" description="Pep3/Vps18 beta-propeller" evidence="7">
    <location>
        <begin position="164"/>
        <end position="319"/>
    </location>
</feature>
<comment type="subcellular location">
    <subcellularLocation>
        <location evidence="5">Endomembrane system</location>
        <topology evidence="5">Peripheral membrane protein</topology>
        <orientation evidence="5">Cytoplasmic side</orientation>
    </subcellularLocation>
</comment>
<dbReference type="PANTHER" id="PTHR23323:SF26">
    <property type="entry name" value="VACUOLAR PROTEIN SORTING-ASSOCIATED PROTEIN 18 HOMOLOG"/>
    <property type="match status" value="1"/>
</dbReference>
<evidence type="ECO:0000256" key="4">
    <source>
        <dbReference type="ARBA" id="ARBA00023136"/>
    </source>
</evidence>
<keyword evidence="6" id="KW-0175">Coiled coil</keyword>
<dbReference type="OMA" id="KFFVFPC"/>
<dbReference type="GO" id="GO:0030897">
    <property type="term" value="C:HOPS complex"/>
    <property type="evidence" value="ECO:0007669"/>
    <property type="project" value="TreeGrafter"/>
</dbReference>
<dbReference type="PANTHER" id="PTHR23323">
    <property type="entry name" value="VACUOLAR PROTEIN SORTING-ASSOCIATED PROTEIN"/>
    <property type="match status" value="1"/>
</dbReference>
<keyword evidence="2" id="KW-0863">Zinc-finger</keyword>
<sequence length="992" mass="117149">MNYSGFNGDLLADSNFQEDGFDSNFEQQDAVGFEKEQYETMDLFQLNPMVFDNFPYNQEKIKFFDVSQLQFIIVTQSNNIYRYRIEEDQGFQKFVLPKVKSEGYHVIFSTLEGENFYFHYNEFEIRHLNKISGLVIRTVGYEQTSAHSTNAIFCFHGLSELGFLFEKYQNNRLQVKQSMVPMGTKINSLLDISYTKDKRPYSVIFTNGQSYQFPPKEESYSDVKFNSFIRRQTPLKYAKKNNPNEKNAYQVFDMPVGIGISEYHYYLLHKDVITIMSSINEQVVTHYSLRNMGEVLGMVYDQKNQSYWIYSASDIQKLKIENENKDAWQLYLKKEDYAKAYEICKEYENEYTNYIGELYANSLFNQEKYDEVAQLYFDTGKSFEETFLKFTTNKKEKKDSMREGLERYLRLWLKKLMKQGGDNNHQQIMILAWIVELKVYKMNVVDRLMSQKFQENEHLFSKKPNQLTKDEQITKEKVLKDQKKQEEISNQFNDFLNKYVSNQGNKTKNEQEVLMEQVYQIMLSHGRIENCIEFAQKNGSYETIIQHYINDENYSVAIEYLDKLKGNAKKFEECLLKYCHIFMQYEPKRTIEVLTKSALFARDSTSFDFTKLIGGLMNIRPIERAQEGVQFLKHCIAKLDPNQKSFQIMNNILIFFLSNPLQIDKLNEHLERQEEEMKKNERFNFDLDFALRLFQRVPGTETAQISVYSMMGFYTEAVQLALEHDLIDLAKEKAKLPQNEEFKKKLQIKIAIHLLKKEGNNIKDVIVLTQDADSQIKIEDLLLHFDSKIKIEHFKDEICNSLKTYSSEIEQLKQDMELQAKTVEQLKNEQRMITNRCIELDSQHKCEECLNTIFSDPFYIFPCMHGFHKQCLLDKYRQSSVDQRMKSYLESLSDKIQDLYEKINKGKSKQQLHDAGFFSFANLRVFGAINDDENKSNISEMNLEVQNQLKQLNEEFDSILVSECIYCGPQMIDSIYRPFELDDISCSTWDLN</sequence>
<dbReference type="GO" id="GO:0007032">
    <property type="term" value="P:endosome organization"/>
    <property type="evidence" value="ECO:0007669"/>
    <property type="project" value="TreeGrafter"/>
</dbReference>
<dbReference type="GO" id="GO:0008270">
    <property type="term" value="F:zinc ion binding"/>
    <property type="evidence" value="ECO:0007669"/>
    <property type="project" value="UniProtKB-KW"/>
</dbReference>
<keyword evidence="3" id="KW-0862">Zinc</keyword>
<dbReference type="Pfam" id="PF26148">
    <property type="entry name" value="VPS18_RING_C"/>
    <property type="match status" value="1"/>
</dbReference>
<dbReference type="AlphaFoldDB" id="A0A0V0QKN5"/>
<dbReference type="GO" id="GO:0030674">
    <property type="term" value="F:protein-macromolecule adaptor activity"/>
    <property type="evidence" value="ECO:0007669"/>
    <property type="project" value="TreeGrafter"/>
</dbReference>
<evidence type="ECO:0000256" key="1">
    <source>
        <dbReference type="ARBA" id="ARBA00022723"/>
    </source>
</evidence>
<dbReference type="GO" id="GO:0007033">
    <property type="term" value="P:vacuole organization"/>
    <property type="evidence" value="ECO:0007669"/>
    <property type="project" value="TreeGrafter"/>
</dbReference>
<dbReference type="InParanoid" id="A0A0V0QKN5"/>
<keyword evidence="10" id="KW-1185">Reference proteome</keyword>
<gene>
    <name evidence="9" type="ORF">PPERSA_02244</name>
</gene>